<evidence type="ECO:0000313" key="5">
    <source>
        <dbReference type="WBParaSite" id="EVEC_0000589701-mRNA-1"/>
    </source>
</evidence>
<comment type="similarity">
    <text evidence="1">Belongs to the EEIG family.</text>
</comment>
<feature type="domain" description="C2 NT-type" evidence="2">
    <location>
        <begin position="1"/>
        <end position="145"/>
    </location>
</feature>
<dbReference type="InterPro" id="IPR019448">
    <property type="entry name" value="NT-C2"/>
</dbReference>
<evidence type="ECO:0000313" key="4">
    <source>
        <dbReference type="Proteomes" id="UP000274131"/>
    </source>
</evidence>
<organism evidence="5">
    <name type="scientific">Enterobius vermicularis</name>
    <name type="common">Human pinworm</name>
    <dbReference type="NCBI Taxonomy" id="51028"/>
    <lineage>
        <taxon>Eukaryota</taxon>
        <taxon>Metazoa</taxon>
        <taxon>Ecdysozoa</taxon>
        <taxon>Nematoda</taxon>
        <taxon>Chromadorea</taxon>
        <taxon>Rhabditida</taxon>
        <taxon>Spirurina</taxon>
        <taxon>Oxyuridomorpha</taxon>
        <taxon>Oxyuroidea</taxon>
        <taxon>Oxyuridae</taxon>
        <taxon>Enterobius</taxon>
    </lineage>
</organism>
<dbReference type="InterPro" id="IPR039931">
    <property type="entry name" value="EEIG1/2-like"/>
</dbReference>
<gene>
    <name evidence="3" type="ORF">EVEC_LOCUS5508</name>
</gene>
<proteinExistence type="inferred from homology"/>
<dbReference type="OrthoDB" id="3365224at2759"/>
<evidence type="ECO:0000259" key="2">
    <source>
        <dbReference type="PROSITE" id="PS51840"/>
    </source>
</evidence>
<dbReference type="EMBL" id="UXUI01008185">
    <property type="protein sequence ID" value="VDD90757.1"/>
    <property type="molecule type" value="Genomic_DNA"/>
</dbReference>
<dbReference type="STRING" id="51028.A0A158QAM2"/>
<keyword evidence="4" id="KW-1185">Reference proteome</keyword>
<dbReference type="WBParaSite" id="EVEC_0000589701-mRNA-1">
    <property type="protein sequence ID" value="EVEC_0000589701-mRNA-1"/>
    <property type="gene ID" value="EVEC_0000589701"/>
</dbReference>
<reference evidence="5" key="1">
    <citation type="submission" date="2016-04" db="UniProtKB">
        <authorList>
            <consortium name="WormBaseParasite"/>
        </authorList>
    </citation>
    <scope>IDENTIFICATION</scope>
</reference>
<reference evidence="3 4" key="2">
    <citation type="submission" date="2018-10" db="EMBL/GenBank/DDBJ databases">
        <authorList>
            <consortium name="Pathogen Informatics"/>
        </authorList>
    </citation>
    <scope>NUCLEOTIDE SEQUENCE [LARGE SCALE GENOMIC DNA]</scope>
</reference>
<name>A0A158QAM2_ENTVE</name>
<dbReference type="Pfam" id="PF10358">
    <property type="entry name" value="NT-C2"/>
    <property type="match status" value="1"/>
</dbReference>
<dbReference type="PANTHER" id="PTHR21456">
    <property type="entry name" value="FAMILY WITH SEQUENCE SIMILARITY 102"/>
    <property type="match status" value="1"/>
</dbReference>
<evidence type="ECO:0000313" key="3">
    <source>
        <dbReference type="EMBL" id="VDD90757.1"/>
    </source>
</evidence>
<dbReference type="PANTHER" id="PTHR21456:SF1">
    <property type="entry name" value="C2 NT-TYPE DOMAIN-CONTAINING PROTEIN"/>
    <property type="match status" value="1"/>
</dbReference>
<protein>
    <submittedName>
        <fullName evidence="5">C2 NT-type domain-containing protein</fullName>
    </submittedName>
</protein>
<dbReference type="PROSITE" id="PS51840">
    <property type="entry name" value="C2_NT"/>
    <property type="match status" value="1"/>
</dbReference>
<dbReference type="Proteomes" id="UP000274131">
    <property type="component" value="Unassembled WGS sequence"/>
</dbReference>
<dbReference type="AlphaFoldDB" id="A0A158QAM2"/>
<sequence>MAFLKKKRLKFNVNLQLVQLSDVPLVNAILFAKVRLLSGGNFEDVTERVEVANHAAVWNQSFTFLCRIGCDPETGVLEKCECRISLRKEQRGGKSCQKVGFVDVNLSQFADSGVESIAKSYLLDGYGMNQRQDNSRVFIKVTMSHLNADPIFKV</sequence>
<evidence type="ECO:0000256" key="1">
    <source>
        <dbReference type="ARBA" id="ARBA00034780"/>
    </source>
</evidence>
<accession>A0A158QAM2</accession>